<protein>
    <recommendedName>
        <fullName evidence="4">Magnesium chelatase</fullName>
    </recommendedName>
</protein>
<evidence type="ECO:0000313" key="2">
    <source>
        <dbReference type="EMBL" id="AUX39644.1"/>
    </source>
</evidence>
<sequence length="660" mass="70145">MGPRLGEKARRIERALTCAAVSPGLRSVLLLDAGAEALDRAAAMLAARLGAVLGRPVTPLWLSTGASDDALWGAYLPSCEGGRVALRWRTGLLSTEPPGEVRLVVIPDLSRLNLTLARTCVMLLGAEVAHLERHGRKGAWAANLCWLAGCARADLGRVSPHLLDRFALRLDGRAVPVAARRDAVARFIASAETAPDDAALESAAARDLPQAAKRRPALSDMAAAAVVALFPRAGSPRREIAVARLARAEACLRGDAEVLPEHVAEAAAMLGLRSQRSPGEEAARAPERPSTDKREEAPPAPTAAEAGAIGAPELRAAEEAGPAPETRVEAPPAPEAREPVDLAAPDAAEGGGAAAEEGPSATREALPLRLPAARSQASRALRGPAIGVQRARDLRDLSLVSTVLEAAKYQQIRRRRAHAFMSHLRLRPREKRDDRAPARRFEIRPSDLRSYRRAPLPEHLLVVLLDHTCLGGWNWRGALAPYLRAAYVKRAAIGLVQVGAGDAAPAEQLRARRIMARNLLSPALARGFEAGPGRATPLAHGLELALETLRRAVHHRSSRDAELTLLVLSDGRGNVPLASSHAGRLLGRIHREGIDDALAVAERIHGLDGVRAVLIDPRPRHLAHLPGELARALGATVRVRVDEAAEATEEAETTDGEGDG</sequence>
<accession>A0A2L0EK42</accession>
<dbReference type="AlphaFoldDB" id="A0A2L0EK42"/>
<evidence type="ECO:0000256" key="1">
    <source>
        <dbReference type="SAM" id="MobiDB-lite"/>
    </source>
</evidence>
<organism evidence="2 3">
    <name type="scientific">Sorangium cellulosum</name>
    <name type="common">Polyangium cellulosum</name>
    <dbReference type="NCBI Taxonomy" id="56"/>
    <lineage>
        <taxon>Bacteria</taxon>
        <taxon>Pseudomonadati</taxon>
        <taxon>Myxococcota</taxon>
        <taxon>Polyangia</taxon>
        <taxon>Polyangiales</taxon>
        <taxon>Polyangiaceae</taxon>
        <taxon>Sorangium</taxon>
    </lineage>
</organism>
<dbReference type="OrthoDB" id="159280at2"/>
<dbReference type="Gene3D" id="3.40.50.300">
    <property type="entry name" value="P-loop containing nucleotide triphosphate hydrolases"/>
    <property type="match status" value="1"/>
</dbReference>
<proteinExistence type="predicted"/>
<evidence type="ECO:0000313" key="3">
    <source>
        <dbReference type="Proteomes" id="UP000238348"/>
    </source>
</evidence>
<name>A0A2L0EK42_SORCE</name>
<dbReference type="InterPro" id="IPR027417">
    <property type="entry name" value="P-loop_NTPase"/>
</dbReference>
<feature type="compositionally biased region" description="Basic and acidic residues" evidence="1">
    <location>
        <begin position="278"/>
        <end position="297"/>
    </location>
</feature>
<dbReference type="RefSeq" id="WP_104977579.1">
    <property type="nucleotide sequence ID" value="NZ_CP012673.1"/>
</dbReference>
<dbReference type="Proteomes" id="UP000238348">
    <property type="component" value="Chromosome"/>
</dbReference>
<feature type="region of interest" description="Disordered" evidence="1">
    <location>
        <begin position="271"/>
        <end position="310"/>
    </location>
</feature>
<reference evidence="2 3" key="1">
    <citation type="submission" date="2015-09" db="EMBL/GenBank/DDBJ databases">
        <title>Sorangium comparison.</title>
        <authorList>
            <person name="Zaburannyi N."/>
            <person name="Bunk B."/>
            <person name="Overmann J."/>
            <person name="Mueller R."/>
        </authorList>
    </citation>
    <scope>NUCLEOTIDE SEQUENCE [LARGE SCALE GENOMIC DNA]</scope>
    <source>
        <strain evidence="2 3">So ce26</strain>
    </source>
</reference>
<dbReference type="EMBL" id="CP012673">
    <property type="protein sequence ID" value="AUX39644.1"/>
    <property type="molecule type" value="Genomic_DNA"/>
</dbReference>
<feature type="region of interest" description="Disordered" evidence="1">
    <location>
        <begin position="317"/>
        <end position="336"/>
    </location>
</feature>
<evidence type="ECO:0008006" key="4">
    <source>
        <dbReference type="Google" id="ProtNLM"/>
    </source>
</evidence>
<gene>
    <name evidence="2" type="ORF">SOCE26_010390</name>
</gene>